<organism evidence="1 2">
    <name type="scientific">Geochorda subterranea</name>
    <dbReference type="NCBI Taxonomy" id="3109564"/>
    <lineage>
        <taxon>Bacteria</taxon>
        <taxon>Bacillati</taxon>
        <taxon>Bacillota</taxon>
        <taxon>Limnochordia</taxon>
        <taxon>Limnochordales</taxon>
        <taxon>Geochordaceae</taxon>
        <taxon>Geochorda</taxon>
    </lineage>
</organism>
<dbReference type="CDD" id="cd09693">
    <property type="entry name" value="Cas5_I"/>
    <property type="match status" value="1"/>
</dbReference>
<sequence length="238" mass="26755">MVTVQESPPAFIIDFLFFKPHQLIPRGVRFPSGHLGWSHGDFEQLDALQRRLEYAARWDVLPQRMVDYHTVDLGQPKMSRPGWTRRGVAEHRAGGPSARLGTHERYRHYWVDGLLTVVLTLHGDAEPTLERVVEALRHPARPLFLGRKACLPARPLLDPVTPVADGDDLLSILRGIPVWDRAGLPVKAADRLLACWPASLGTAGRGELRRVFDLRDWSNQIPAGSRWRVEGIIEGKAP</sequence>
<dbReference type="Proteomes" id="UP001333102">
    <property type="component" value="Chromosome"/>
</dbReference>
<dbReference type="NCBIfam" id="TIGR01868">
    <property type="entry name" value="casD_Cas5e"/>
    <property type="match status" value="1"/>
</dbReference>
<evidence type="ECO:0000313" key="2">
    <source>
        <dbReference type="Proteomes" id="UP001333102"/>
    </source>
</evidence>
<dbReference type="RefSeq" id="WP_324669364.1">
    <property type="nucleotide sequence ID" value="NZ_CP141614.1"/>
</dbReference>
<gene>
    <name evidence="1" type="primary">cas5e</name>
    <name evidence="1" type="ORF">VLY81_02030</name>
</gene>
<dbReference type="InterPro" id="IPR010147">
    <property type="entry name" value="CRISPR-assoc_prot_CasD"/>
</dbReference>
<dbReference type="Pfam" id="PF09704">
    <property type="entry name" value="Cas_Cas5d"/>
    <property type="match status" value="1"/>
</dbReference>
<proteinExistence type="predicted"/>
<name>A0ABZ1BR42_9FIRM</name>
<protein>
    <submittedName>
        <fullName evidence="1">Type I-E CRISPR-associated protein Cas5/CasD</fullName>
    </submittedName>
</protein>
<reference evidence="2" key="1">
    <citation type="submission" date="2023-12" db="EMBL/GenBank/DDBJ databases">
        <title>Novel isolates from deep terrestrial aquifers shed light on the physiology and ecology of the class Limnochordia.</title>
        <authorList>
            <person name="Karnachuk O.V."/>
            <person name="Lukina A.P."/>
            <person name="Avakyan M.R."/>
            <person name="Kadnikov V."/>
            <person name="Begmatov S."/>
            <person name="Beletsky A.V."/>
            <person name="Mardanov A.V."/>
            <person name="Ravin N.V."/>
        </authorList>
    </citation>
    <scope>NUCLEOTIDE SEQUENCE [LARGE SCALE GENOMIC DNA]</scope>
    <source>
        <strain evidence="2">LN</strain>
    </source>
</reference>
<dbReference type="EMBL" id="CP141614">
    <property type="protein sequence ID" value="WRP14975.1"/>
    <property type="molecule type" value="Genomic_DNA"/>
</dbReference>
<keyword evidence="2" id="KW-1185">Reference proteome</keyword>
<evidence type="ECO:0000313" key="1">
    <source>
        <dbReference type="EMBL" id="WRP14975.1"/>
    </source>
</evidence>
<accession>A0ABZ1BR42</accession>
<dbReference type="Gene3D" id="3.30.70.2660">
    <property type="match status" value="1"/>
</dbReference>
<dbReference type="InterPro" id="IPR021124">
    <property type="entry name" value="CRISPR-assoc_prot_Cas5"/>
</dbReference>